<comment type="caution">
    <text evidence="3">The sequence shown here is derived from an EMBL/GenBank/DDBJ whole genome shotgun (WGS) entry which is preliminary data.</text>
</comment>
<feature type="domain" description="Phosphoribosyltransferase" evidence="2">
    <location>
        <begin position="193"/>
        <end position="369"/>
    </location>
</feature>
<gene>
    <name evidence="3" type="ORF">BN9_035620</name>
</gene>
<evidence type="ECO:0000313" key="4">
    <source>
        <dbReference type="Proteomes" id="UP000053237"/>
    </source>
</evidence>
<dbReference type="Gene3D" id="3.40.50.2020">
    <property type="match status" value="1"/>
</dbReference>
<evidence type="ECO:0000259" key="2">
    <source>
        <dbReference type="Pfam" id="PF14681"/>
    </source>
</evidence>
<name>A0A024G7P9_9STRA</name>
<keyword evidence="4" id="KW-1185">Reference proteome</keyword>
<accession>A0A024G7P9</accession>
<sequence length="429" mass="49294">MGNTGDDGRAHQTLRTVSSAQPRLRQGDISLQMLQPDGQKWLQSHGLGIEPGNLHYQAPFAGVANTVAVQAYDSTSAMIPTTKKQEHSRCQAHDSFRRRRSRYLTKLERSDIIARIKVGEKQSYLANEYAVSRAAICNLYKKHKSQEEITDRVESSESRVQSPIRTPLESVQIGSFQHRSSRLFQMDSHSVPIQNILNMLNDPRVSSVKFRHLVDRLVRLLIEEAVAYKSRLFCTSNSRAQSEWEDQNICGLMMRRKLGEDVMLRTFSQLYPWSKVGCVSLSFWDERDGNYVAPNCIVQFDLEIIKGVQYFLLDHDCDTGEEVCAVVQHLVTQFHIQESDICYIALFSSAAGAQRLAWQFPRITVFCTNLYQDQFSDFSSVYRDVFHARYWLHLAPRNKHPQESIVIQIEYSRVFPSFEIGSMDPLHSF</sequence>
<dbReference type="Proteomes" id="UP000053237">
    <property type="component" value="Unassembled WGS sequence"/>
</dbReference>
<dbReference type="InterPro" id="IPR029057">
    <property type="entry name" value="PRTase-like"/>
</dbReference>
<dbReference type="InParanoid" id="A0A024G7P9"/>
<organism evidence="3 4">
    <name type="scientific">Albugo candida</name>
    <dbReference type="NCBI Taxonomy" id="65357"/>
    <lineage>
        <taxon>Eukaryota</taxon>
        <taxon>Sar</taxon>
        <taxon>Stramenopiles</taxon>
        <taxon>Oomycota</taxon>
        <taxon>Peronosporomycetes</taxon>
        <taxon>Albuginales</taxon>
        <taxon>Albuginaceae</taxon>
        <taxon>Albugo</taxon>
    </lineage>
</organism>
<reference evidence="3 4" key="1">
    <citation type="submission" date="2012-05" db="EMBL/GenBank/DDBJ databases">
        <title>Recombination and specialization in a pathogen metapopulation.</title>
        <authorList>
            <person name="Gardiner A."/>
            <person name="Kemen E."/>
            <person name="Schultz-Larsen T."/>
            <person name="MacLean D."/>
            <person name="Van Oosterhout C."/>
            <person name="Jones J.D.G."/>
        </authorList>
    </citation>
    <scope>NUCLEOTIDE SEQUENCE [LARGE SCALE GENOMIC DNA]</scope>
    <source>
        <strain evidence="3 4">Ac Nc2</strain>
    </source>
</reference>
<dbReference type="InterPro" id="IPR000836">
    <property type="entry name" value="PRTase_dom"/>
</dbReference>
<dbReference type="OrthoDB" id="127993at2759"/>
<evidence type="ECO:0000313" key="3">
    <source>
        <dbReference type="EMBL" id="CCI42778.1"/>
    </source>
</evidence>
<dbReference type="EMBL" id="CAIX01000039">
    <property type="protein sequence ID" value="CCI42778.1"/>
    <property type="molecule type" value="Genomic_DNA"/>
</dbReference>
<protein>
    <recommendedName>
        <fullName evidence="2">Phosphoribosyltransferase domain-containing protein</fullName>
    </recommendedName>
</protein>
<feature type="region of interest" description="Disordered" evidence="1">
    <location>
        <begin position="1"/>
        <end position="22"/>
    </location>
</feature>
<dbReference type="AlphaFoldDB" id="A0A024G7P9"/>
<dbReference type="Pfam" id="PF14681">
    <property type="entry name" value="UPRTase"/>
    <property type="match status" value="1"/>
</dbReference>
<feature type="compositionally biased region" description="Basic and acidic residues" evidence="1">
    <location>
        <begin position="1"/>
        <end position="10"/>
    </location>
</feature>
<evidence type="ECO:0000256" key="1">
    <source>
        <dbReference type="SAM" id="MobiDB-lite"/>
    </source>
</evidence>
<dbReference type="SUPFAM" id="SSF53271">
    <property type="entry name" value="PRTase-like"/>
    <property type="match status" value="1"/>
</dbReference>
<proteinExistence type="predicted"/>